<gene>
    <name evidence="1" type="ORF">SAMN05878503_11666</name>
</gene>
<sequence>MGILTVRAPDSQQAMEEVLRRLGPDAYILSTSQRDGMIEIRAARDLPPPAPSSGQTFGDFLEARRRETTAERPALVAERIWMPPSPAKGLTPLPRGIDAMAQALLSAALADLPSRVVIVGPPGAGKTMLALRFAALFLEERPGCEPLIVAPRLGFEAPDARLRHWSRLVGLELTWPQLADLAPAPWPAPDPARPEIVDLSCAPDAGPALLADLLRGDSELILALPAGLSPRMAGRLAADFPGATLCLTRTDLWAPDAAEIGALAASGLSLGWESCGTGIVDVLRRIDRARLDEWAADWPEGSEPEKEERQ</sequence>
<dbReference type="SUPFAM" id="SSF52540">
    <property type="entry name" value="P-loop containing nucleoside triphosphate hydrolases"/>
    <property type="match status" value="1"/>
</dbReference>
<dbReference type="RefSeq" id="WP_097031382.1">
    <property type="nucleotide sequence ID" value="NZ_OAOQ01000016.1"/>
</dbReference>
<dbReference type="Proteomes" id="UP000219467">
    <property type="component" value="Unassembled WGS sequence"/>
</dbReference>
<evidence type="ECO:0000313" key="2">
    <source>
        <dbReference type="Proteomes" id="UP000219467"/>
    </source>
</evidence>
<organism evidence="1 2">
    <name type="scientific">Cereibacter ovatus</name>
    <dbReference type="NCBI Taxonomy" id="439529"/>
    <lineage>
        <taxon>Bacteria</taxon>
        <taxon>Pseudomonadati</taxon>
        <taxon>Pseudomonadota</taxon>
        <taxon>Alphaproteobacteria</taxon>
        <taxon>Rhodobacterales</taxon>
        <taxon>Paracoccaceae</taxon>
        <taxon>Cereibacter</taxon>
    </lineage>
</organism>
<dbReference type="OrthoDB" id="7322951at2"/>
<reference evidence="2" key="1">
    <citation type="submission" date="2017-08" db="EMBL/GenBank/DDBJ databases">
        <authorList>
            <person name="Varghese N."/>
            <person name="Submissions S."/>
        </authorList>
    </citation>
    <scope>NUCLEOTIDE SEQUENCE [LARGE SCALE GENOMIC DNA]</scope>
    <source>
        <strain evidence="2">JA234</strain>
    </source>
</reference>
<protein>
    <submittedName>
        <fullName evidence="1">Uncharacterized protein</fullName>
    </submittedName>
</protein>
<dbReference type="AlphaFoldDB" id="A0A285D1W6"/>
<proteinExistence type="predicted"/>
<keyword evidence="2" id="KW-1185">Reference proteome</keyword>
<evidence type="ECO:0000313" key="1">
    <source>
        <dbReference type="EMBL" id="SNX73794.1"/>
    </source>
</evidence>
<dbReference type="EMBL" id="OAOQ01000016">
    <property type="protein sequence ID" value="SNX73794.1"/>
    <property type="molecule type" value="Genomic_DNA"/>
</dbReference>
<name>A0A285D1W6_9RHOB</name>
<dbReference type="Gene3D" id="3.40.50.300">
    <property type="entry name" value="P-loop containing nucleotide triphosphate hydrolases"/>
    <property type="match status" value="1"/>
</dbReference>
<dbReference type="InterPro" id="IPR027417">
    <property type="entry name" value="P-loop_NTPase"/>
</dbReference>
<accession>A0A285D1W6</accession>